<gene>
    <name evidence="2" type="ORF">SD77_1430</name>
</gene>
<keyword evidence="1" id="KW-1133">Transmembrane helix</keyword>
<dbReference type="EMBL" id="JXLP01000014">
    <property type="protein sequence ID" value="KIL77444.1"/>
    <property type="molecule type" value="Genomic_DNA"/>
</dbReference>
<keyword evidence="1" id="KW-0812">Transmembrane</keyword>
<evidence type="ECO:0000256" key="1">
    <source>
        <dbReference type="SAM" id="Phobius"/>
    </source>
</evidence>
<accession>A0ABR5AS07</accession>
<organism evidence="2 3">
    <name type="scientific">Bacillus badius</name>
    <dbReference type="NCBI Taxonomy" id="1455"/>
    <lineage>
        <taxon>Bacteria</taxon>
        <taxon>Bacillati</taxon>
        <taxon>Bacillota</taxon>
        <taxon>Bacilli</taxon>
        <taxon>Bacillales</taxon>
        <taxon>Bacillaceae</taxon>
        <taxon>Pseudobacillus</taxon>
    </lineage>
</organism>
<evidence type="ECO:0000313" key="2">
    <source>
        <dbReference type="EMBL" id="KIL77444.1"/>
    </source>
</evidence>
<evidence type="ECO:0008006" key="4">
    <source>
        <dbReference type="Google" id="ProtNLM"/>
    </source>
</evidence>
<comment type="caution">
    <text evidence="2">The sequence shown here is derived from an EMBL/GenBank/DDBJ whole genome shotgun (WGS) entry which is preliminary data.</text>
</comment>
<keyword evidence="1" id="KW-0472">Membrane</keyword>
<protein>
    <recommendedName>
        <fullName evidence="4">Mobile element protein</fullName>
    </recommendedName>
</protein>
<reference evidence="2 3" key="1">
    <citation type="submission" date="2015-01" db="EMBL/GenBank/DDBJ databases">
        <title>Genome Assembly of Bacillus badius MTCC 1458.</title>
        <authorList>
            <person name="Verma A."/>
            <person name="Khatri I."/>
            <person name="Mual P."/>
            <person name="Subramanian S."/>
            <person name="Krishnamurthi S."/>
        </authorList>
    </citation>
    <scope>NUCLEOTIDE SEQUENCE [LARGE SCALE GENOMIC DNA]</scope>
    <source>
        <strain evidence="2 3">MTCC 1458</strain>
    </source>
</reference>
<keyword evidence="3" id="KW-1185">Reference proteome</keyword>
<feature type="transmembrane region" description="Helical" evidence="1">
    <location>
        <begin position="20"/>
        <end position="37"/>
    </location>
</feature>
<sequence length="56" mass="6851">MLELLFNQSDFIFYKNKHLFLILIIEHMFVFINLKNLSTNEEKKKTTFKERNLDSL</sequence>
<dbReference type="Proteomes" id="UP000031982">
    <property type="component" value="Unassembled WGS sequence"/>
</dbReference>
<name>A0ABR5AS07_BACBA</name>
<proteinExistence type="predicted"/>
<evidence type="ECO:0000313" key="3">
    <source>
        <dbReference type="Proteomes" id="UP000031982"/>
    </source>
</evidence>